<evidence type="ECO:0000313" key="7">
    <source>
        <dbReference type="EMBL" id="AMP07199.1"/>
    </source>
</evidence>
<dbReference type="InterPro" id="IPR017871">
    <property type="entry name" value="ABC_transporter-like_CS"/>
</dbReference>
<keyword evidence="3" id="KW-0472">Membrane</keyword>
<evidence type="ECO:0000259" key="6">
    <source>
        <dbReference type="PROSITE" id="PS50893"/>
    </source>
</evidence>
<dbReference type="InterPro" id="IPR003593">
    <property type="entry name" value="AAA+_ATPase"/>
</dbReference>
<dbReference type="InterPro" id="IPR050166">
    <property type="entry name" value="ABC_transporter_ATP-bind"/>
</dbReference>
<dbReference type="OrthoDB" id="9783039at2"/>
<evidence type="ECO:0000256" key="1">
    <source>
        <dbReference type="ARBA" id="ARBA00005417"/>
    </source>
</evidence>
<dbReference type="STRING" id="279113.CPter91_4906"/>
<keyword evidence="3" id="KW-1003">Cell membrane</keyword>
<keyword evidence="4" id="KW-0547">Nucleotide-binding</keyword>
<organism evidence="7 8">
    <name type="scientific">Collimonas pratensis</name>
    <dbReference type="NCBI Taxonomy" id="279113"/>
    <lineage>
        <taxon>Bacteria</taxon>
        <taxon>Pseudomonadati</taxon>
        <taxon>Pseudomonadota</taxon>
        <taxon>Betaproteobacteria</taxon>
        <taxon>Burkholderiales</taxon>
        <taxon>Oxalobacteraceae</taxon>
        <taxon>Collimonas</taxon>
    </lineage>
</organism>
<proteinExistence type="inferred from homology"/>
<gene>
    <name evidence="7" type="ORF">CPter91_4906</name>
</gene>
<dbReference type="InterPro" id="IPR018632">
    <property type="entry name" value="AAA-associated_dom_C"/>
</dbReference>
<dbReference type="SUPFAM" id="SSF52540">
    <property type="entry name" value="P-loop containing nucleoside triphosphate hydrolases"/>
    <property type="match status" value="1"/>
</dbReference>
<feature type="domain" description="ABC transporter" evidence="6">
    <location>
        <begin position="26"/>
        <end position="262"/>
    </location>
</feature>
<dbReference type="GO" id="GO:0005524">
    <property type="term" value="F:ATP binding"/>
    <property type="evidence" value="ECO:0007669"/>
    <property type="project" value="UniProtKB-KW"/>
</dbReference>
<dbReference type="Gene3D" id="3.40.50.300">
    <property type="entry name" value="P-loop containing nucleotide triphosphate hydrolases"/>
    <property type="match status" value="1"/>
</dbReference>
<dbReference type="AlphaFoldDB" id="A0A127QAW2"/>
<dbReference type="InterPro" id="IPR003439">
    <property type="entry name" value="ABC_transporter-like_ATP-bd"/>
</dbReference>
<dbReference type="PANTHER" id="PTHR42788:SF13">
    <property type="entry name" value="ALIPHATIC SULFONATES IMPORT ATP-BINDING PROTEIN SSUB"/>
    <property type="match status" value="1"/>
</dbReference>
<dbReference type="Pfam" id="PF09821">
    <property type="entry name" value="AAA_assoc_C"/>
    <property type="match status" value="1"/>
</dbReference>
<dbReference type="GO" id="GO:0016887">
    <property type="term" value="F:ATP hydrolysis activity"/>
    <property type="evidence" value="ECO:0007669"/>
    <property type="project" value="InterPro"/>
</dbReference>
<dbReference type="PROSITE" id="PS00211">
    <property type="entry name" value="ABC_TRANSPORTER_1"/>
    <property type="match status" value="1"/>
</dbReference>
<keyword evidence="2" id="KW-0813">Transport</keyword>
<evidence type="ECO:0000313" key="8">
    <source>
        <dbReference type="Proteomes" id="UP000074561"/>
    </source>
</evidence>
<dbReference type="CDD" id="cd03293">
    <property type="entry name" value="ABC_NrtD_SsuB_transporters"/>
    <property type="match status" value="1"/>
</dbReference>
<evidence type="ECO:0000256" key="3">
    <source>
        <dbReference type="ARBA" id="ARBA00022475"/>
    </source>
</evidence>
<dbReference type="InterPro" id="IPR027417">
    <property type="entry name" value="P-loop_NTPase"/>
</dbReference>
<dbReference type="Proteomes" id="UP000074561">
    <property type="component" value="Chromosome"/>
</dbReference>
<dbReference type="EMBL" id="CP013234">
    <property type="protein sequence ID" value="AMP07199.1"/>
    <property type="molecule type" value="Genomic_DNA"/>
</dbReference>
<dbReference type="SMART" id="SM00382">
    <property type="entry name" value="AAA"/>
    <property type="match status" value="1"/>
</dbReference>
<accession>A0A127QAW2</accession>
<evidence type="ECO:0000256" key="2">
    <source>
        <dbReference type="ARBA" id="ARBA00022448"/>
    </source>
</evidence>
<name>A0A127QAW2_9BURK</name>
<dbReference type="PANTHER" id="PTHR42788">
    <property type="entry name" value="TAURINE IMPORT ATP-BINDING PROTEIN-RELATED"/>
    <property type="match status" value="1"/>
</dbReference>
<protein>
    <submittedName>
        <fullName evidence="7">ABC transporter family protein</fullName>
    </submittedName>
</protein>
<dbReference type="PATRIC" id="fig|279113.9.peg.4860"/>
<reference evidence="7 8" key="1">
    <citation type="submission" date="2015-11" db="EMBL/GenBank/DDBJ databases">
        <title>Exploring the genomic traits of fungus-feeding bacterial genus Collimonas.</title>
        <authorList>
            <person name="Song C."/>
            <person name="Schmidt R."/>
            <person name="de Jager V."/>
            <person name="Krzyzanowska D."/>
            <person name="Jongedijk E."/>
            <person name="Cankar K."/>
            <person name="Beekwilder J."/>
            <person name="van Veen A."/>
            <person name="de Boer W."/>
            <person name="van Veen J.A."/>
            <person name="Garbeva P."/>
        </authorList>
    </citation>
    <scope>NUCLEOTIDE SEQUENCE [LARGE SCALE GENOMIC DNA]</scope>
    <source>
        <strain evidence="7 8">Ter91</strain>
    </source>
</reference>
<keyword evidence="5" id="KW-0067">ATP-binding</keyword>
<sequence>MSDSVSTVSTAAAPASAGRNPAAPLIELQHVSKAYTTGGGEPVTILDDINLAVREGEMLALLGQSGSGKSTILRLIAGLTDPTSGAVLSHGKALEGINRTLSIVFQSFALYPWLTVQQNVQVGLTQRRLSVEQEQEEIDKVLTLIGLSGFENAFPKELSGGMRQRVGLARAIVAKPEVLCMDEAFSALDVLTAENLRAEVVDLWNNAGETGIKSIFFVTHNIVEAAYMASRIVIISSHPGRIKNVIPNPLPYPRDVKSKEFAALVNQIHDAITALALPDEPGEESEAAEAGADNLQEQEVQAIAAQDAGTSRVEPIPNVPVGRIVGLLEILQNNQETINIYELSTRIGTDFGETIAIVKAAEMLDLVDTPKHEVTMTTLGWYFLAAPLAARKTLFRKQILRLRLFQMLTARLNENPGARVKEDEILEELASVLPYDQPESLFATLISWGRYAEILDYDQRSGSVHLEVHEGQETQGTNAG</sequence>
<dbReference type="RefSeq" id="WP_061944456.1">
    <property type="nucleotide sequence ID" value="NZ_CP013234.1"/>
</dbReference>
<dbReference type="PROSITE" id="PS50893">
    <property type="entry name" value="ABC_TRANSPORTER_2"/>
    <property type="match status" value="1"/>
</dbReference>
<dbReference type="KEGG" id="cpra:CPter91_4906"/>
<dbReference type="Pfam" id="PF00005">
    <property type="entry name" value="ABC_tran"/>
    <property type="match status" value="1"/>
</dbReference>
<comment type="similarity">
    <text evidence="1">Belongs to the ABC transporter superfamily.</text>
</comment>
<evidence type="ECO:0000256" key="4">
    <source>
        <dbReference type="ARBA" id="ARBA00022741"/>
    </source>
</evidence>
<evidence type="ECO:0000256" key="5">
    <source>
        <dbReference type="ARBA" id="ARBA00022840"/>
    </source>
</evidence>